<dbReference type="GO" id="GO:0030163">
    <property type="term" value="P:protein catabolic process"/>
    <property type="evidence" value="ECO:0007669"/>
    <property type="project" value="UniProtKB-UniRule"/>
</dbReference>
<dbReference type="PANTHER" id="PTHR30098:SF2">
    <property type="entry name" value="LEUCYL_PHENYLALANYL-TRNA--PROTEIN TRANSFERASE"/>
    <property type="match status" value="1"/>
</dbReference>
<dbReference type="InterPro" id="IPR004616">
    <property type="entry name" value="Leu/Phe-tRNA_Trfase"/>
</dbReference>
<dbReference type="NCBIfam" id="TIGR00667">
    <property type="entry name" value="aat"/>
    <property type="match status" value="1"/>
</dbReference>
<dbReference type="RefSeq" id="WP_076876918.1">
    <property type="nucleotide sequence ID" value="NZ_MLCN01000004.1"/>
</dbReference>
<evidence type="ECO:0000313" key="5">
    <source>
        <dbReference type="EMBL" id="ONG41980.1"/>
    </source>
</evidence>
<evidence type="ECO:0000256" key="2">
    <source>
        <dbReference type="ARBA" id="ARBA00022679"/>
    </source>
</evidence>
<gene>
    <name evidence="4" type="primary">aat</name>
    <name evidence="5" type="ORF">BKE30_01530</name>
</gene>
<dbReference type="Gene3D" id="3.30.70.3550">
    <property type="entry name" value="Leucyl/phenylalanyl-tRNA-protein transferase, N-terminal domain"/>
    <property type="match status" value="1"/>
</dbReference>
<sequence>MRLSASQFQFPDPEQVDPQGEGIIGIGADLSPSTLLEAYCHGIFPWFSKDDPICWWSPDPRCIIYPSEFQPSKSLIRQLKKNRYTITLSHAFEQVVRACAQPRAYAEETWITEGIIAGYTGLYQAGLAHSVEVWEGTQLVGGLYGVQIGRAFFGESMFSRQTDVSKMAFCFLMKLCAASNFTWVDCQLPNDHLISLGATTLPRHEFLQQLKSVITQVPPNWHAFTARAFPTQYILTTDAFLDLIH</sequence>
<dbReference type="InterPro" id="IPR016181">
    <property type="entry name" value="Acyl_CoA_acyltransferase"/>
</dbReference>
<dbReference type="PANTHER" id="PTHR30098">
    <property type="entry name" value="LEUCYL/PHENYLALANYL-TRNA--PROTEIN TRANSFERASE"/>
    <property type="match status" value="1"/>
</dbReference>
<dbReference type="Gene3D" id="3.40.630.70">
    <property type="entry name" value="Leucyl/phenylalanyl-tRNA-protein transferase, C-terminal domain"/>
    <property type="match status" value="1"/>
</dbReference>
<evidence type="ECO:0000256" key="3">
    <source>
        <dbReference type="ARBA" id="ARBA00023315"/>
    </source>
</evidence>
<comment type="subcellular location">
    <subcellularLocation>
        <location evidence="4">Cytoplasm</location>
    </subcellularLocation>
</comment>
<dbReference type="EMBL" id="MLCN01000004">
    <property type="protein sequence ID" value="ONG41980.1"/>
    <property type="molecule type" value="Genomic_DNA"/>
</dbReference>
<evidence type="ECO:0000256" key="4">
    <source>
        <dbReference type="HAMAP-Rule" id="MF_00688"/>
    </source>
</evidence>
<comment type="similarity">
    <text evidence="4">Belongs to the L/F-transferase family.</text>
</comment>
<keyword evidence="3 4" id="KW-0012">Acyltransferase</keyword>
<dbReference type="SUPFAM" id="SSF55729">
    <property type="entry name" value="Acyl-CoA N-acyltransferases (Nat)"/>
    <property type="match status" value="1"/>
</dbReference>
<evidence type="ECO:0000313" key="6">
    <source>
        <dbReference type="Proteomes" id="UP000192132"/>
    </source>
</evidence>
<dbReference type="AlphaFoldDB" id="A0A1S8CXA6"/>
<proteinExistence type="inferred from homology"/>
<dbReference type="Pfam" id="PF03588">
    <property type="entry name" value="Leu_Phe_trans"/>
    <property type="match status" value="1"/>
</dbReference>
<dbReference type="OrthoDB" id="9790282at2"/>
<dbReference type="InterPro" id="IPR042221">
    <property type="entry name" value="Leu/Phe-tRNA_Trfase_N"/>
</dbReference>
<dbReference type="EC" id="2.3.2.6" evidence="4"/>
<comment type="function">
    <text evidence="4">Functions in the N-end rule pathway of protein degradation where it conjugates Leu, Phe and, less efficiently, Met from aminoacyl-tRNAs to the N-termini of proteins containing an N-terminal arginine or lysine.</text>
</comment>
<comment type="catalytic activity">
    <reaction evidence="4">
        <text>N-terminal L-lysyl-[protein] + L-leucyl-tRNA(Leu) = N-terminal L-leucyl-L-lysyl-[protein] + tRNA(Leu) + H(+)</text>
        <dbReference type="Rhea" id="RHEA:12340"/>
        <dbReference type="Rhea" id="RHEA-COMP:9613"/>
        <dbReference type="Rhea" id="RHEA-COMP:9622"/>
        <dbReference type="Rhea" id="RHEA-COMP:12670"/>
        <dbReference type="Rhea" id="RHEA-COMP:12671"/>
        <dbReference type="ChEBI" id="CHEBI:15378"/>
        <dbReference type="ChEBI" id="CHEBI:65249"/>
        <dbReference type="ChEBI" id="CHEBI:78442"/>
        <dbReference type="ChEBI" id="CHEBI:78494"/>
        <dbReference type="ChEBI" id="CHEBI:133043"/>
        <dbReference type="EC" id="2.3.2.6"/>
    </reaction>
</comment>
<keyword evidence="6" id="KW-1185">Reference proteome</keyword>
<dbReference type="InterPro" id="IPR042203">
    <property type="entry name" value="Leu/Phe-tRNA_Trfase_C"/>
</dbReference>
<comment type="catalytic activity">
    <reaction evidence="4">
        <text>L-phenylalanyl-tRNA(Phe) + an N-terminal L-alpha-aminoacyl-[protein] = an N-terminal L-phenylalanyl-L-alpha-aminoacyl-[protein] + tRNA(Phe)</text>
        <dbReference type="Rhea" id="RHEA:43632"/>
        <dbReference type="Rhea" id="RHEA-COMP:9668"/>
        <dbReference type="Rhea" id="RHEA-COMP:9699"/>
        <dbReference type="Rhea" id="RHEA-COMP:10636"/>
        <dbReference type="Rhea" id="RHEA-COMP:10637"/>
        <dbReference type="ChEBI" id="CHEBI:78442"/>
        <dbReference type="ChEBI" id="CHEBI:78531"/>
        <dbReference type="ChEBI" id="CHEBI:78597"/>
        <dbReference type="ChEBI" id="CHEBI:83561"/>
        <dbReference type="EC" id="2.3.2.6"/>
    </reaction>
</comment>
<protein>
    <recommendedName>
        <fullName evidence="4">Leucyl/phenylalanyl-tRNA--protein transferase</fullName>
        <ecNumber evidence="4">2.3.2.6</ecNumber>
    </recommendedName>
    <alternativeName>
        <fullName evidence="4">L/F-transferase</fullName>
    </alternativeName>
    <alternativeName>
        <fullName evidence="4">Leucyltransferase</fullName>
    </alternativeName>
    <alternativeName>
        <fullName evidence="4">Phenyalanyltransferase</fullName>
    </alternativeName>
</protein>
<keyword evidence="1 4" id="KW-0963">Cytoplasm</keyword>
<comment type="caution">
    <text evidence="5">The sequence shown here is derived from an EMBL/GenBank/DDBJ whole genome shotgun (WGS) entry which is preliminary data.</text>
</comment>
<reference evidence="5 6" key="1">
    <citation type="submission" date="2016-10" db="EMBL/GenBank/DDBJ databases">
        <title>Draft Genome sequence of Alkanindiges sp. strain H1.</title>
        <authorList>
            <person name="Subhash Y."/>
            <person name="Lee S."/>
        </authorList>
    </citation>
    <scope>NUCLEOTIDE SEQUENCE [LARGE SCALE GENOMIC DNA]</scope>
    <source>
        <strain evidence="5 6">H1</strain>
    </source>
</reference>
<comment type="catalytic activity">
    <reaction evidence="4">
        <text>N-terminal L-arginyl-[protein] + L-leucyl-tRNA(Leu) = N-terminal L-leucyl-L-arginyl-[protein] + tRNA(Leu) + H(+)</text>
        <dbReference type="Rhea" id="RHEA:50416"/>
        <dbReference type="Rhea" id="RHEA-COMP:9613"/>
        <dbReference type="Rhea" id="RHEA-COMP:9622"/>
        <dbReference type="Rhea" id="RHEA-COMP:12672"/>
        <dbReference type="Rhea" id="RHEA-COMP:12673"/>
        <dbReference type="ChEBI" id="CHEBI:15378"/>
        <dbReference type="ChEBI" id="CHEBI:64719"/>
        <dbReference type="ChEBI" id="CHEBI:78442"/>
        <dbReference type="ChEBI" id="CHEBI:78494"/>
        <dbReference type="ChEBI" id="CHEBI:133044"/>
        <dbReference type="EC" id="2.3.2.6"/>
    </reaction>
</comment>
<accession>A0A1S8CXA6</accession>
<dbReference type="Proteomes" id="UP000192132">
    <property type="component" value="Unassembled WGS sequence"/>
</dbReference>
<keyword evidence="2 4" id="KW-0808">Transferase</keyword>
<name>A0A1S8CXA6_9GAMM</name>
<organism evidence="5 6">
    <name type="scientific">Alkanindiges hydrocarboniclasticus</name>
    <dbReference type="NCBI Taxonomy" id="1907941"/>
    <lineage>
        <taxon>Bacteria</taxon>
        <taxon>Pseudomonadati</taxon>
        <taxon>Pseudomonadota</taxon>
        <taxon>Gammaproteobacteria</taxon>
        <taxon>Moraxellales</taxon>
        <taxon>Moraxellaceae</taxon>
        <taxon>Alkanindiges</taxon>
    </lineage>
</organism>
<evidence type="ECO:0000256" key="1">
    <source>
        <dbReference type="ARBA" id="ARBA00022490"/>
    </source>
</evidence>
<dbReference type="GO" id="GO:0008914">
    <property type="term" value="F:leucyl-tRNA--protein transferase activity"/>
    <property type="evidence" value="ECO:0007669"/>
    <property type="project" value="UniProtKB-UniRule"/>
</dbReference>
<dbReference type="STRING" id="1907941.BKE30_01530"/>
<dbReference type="HAMAP" id="MF_00688">
    <property type="entry name" value="Leu_Phe_trans"/>
    <property type="match status" value="1"/>
</dbReference>
<dbReference type="GO" id="GO:0005737">
    <property type="term" value="C:cytoplasm"/>
    <property type="evidence" value="ECO:0007669"/>
    <property type="project" value="UniProtKB-SubCell"/>
</dbReference>